<dbReference type="AlphaFoldDB" id="A0A1S4AAG5"/>
<sequence>MRFKPICSSPVTDKNSIYNFLLFLFKVKVAIKVKASVIICFTSSGRASRLIAKYRPAMPVLSVVIPRLKINQLKWSSSGAFEI</sequence>
<organism evidence="2">
    <name type="scientific">Nicotiana tabacum</name>
    <name type="common">Common tobacco</name>
    <dbReference type="NCBI Taxonomy" id="4097"/>
    <lineage>
        <taxon>Eukaryota</taxon>
        <taxon>Viridiplantae</taxon>
        <taxon>Streptophyta</taxon>
        <taxon>Embryophyta</taxon>
        <taxon>Tracheophyta</taxon>
        <taxon>Spermatophyta</taxon>
        <taxon>Magnoliopsida</taxon>
        <taxon>eudicotyledons</taxon>
        <taxon>Gunneridae</taxon>
        <taxon>Pentapetalae</taxon>
        <taxon>asterids</taxon>
        <taxon>lamiids</taxon>
        <taxon>Solanales</taxon>
        <taxon>Solanaceae</taxon>
        <taxon>Nicotianoideae</taxon>
        <taxon>Nicotianeae</taxon>
        <taxon>Nicotiana</taxon>
    </lineage>
</organism>
<reference evidence="2" key="1">
    <citation type="submission" date="2025-08" db="UniProtKB">
        <authorList>
            <consortium name="RefSeq"/>
        </authorList>
    </citation>
    <scope>IDENTIFICATION</scope>
</reference>
<dbReference type="RefSeq" id="XP_016473579.1">
    <property type="nucleotide sequence ID" value="XM_016618093.1"/>
</dbReference>
<dbReference type="PaxDb" id="4097-A0A1S4AAG5"/>
<evidence type="ECO:0000259" key="1">
    <source>
        <dbReference type="Pfam" id="PF02887"/>
    </source>
</evidence>
<dbReference type="InterPro" id="IPR015795">
    <property type="entry name" value="Pyrv_Knase_C"/>
</dbReference>
<dbReference type="OrthoDB" id="108365at2759"/>
<evidence type="ECO:0000313" key="2">
    <source>
        <dbReference type="RefSeq" id="XP_016473579.1"/>
    </source>
</evidence>
<dbReference type="Pfam" id="PF02887">
    <property type="entry name" value="PK_C"/>
    <property type="match status" value="1"/>
</dbReference>
<proteinExistence type="predicted"/>
<accession>A0A1S4AAG5</accession>
<dbReference type="SUPFAM" id="SSF52935">
    <property type="entry name" value="PK C-terminal domain-like"/>
    <property type="match status" value="1"/>
</dbReference>
<dbReference type="InterPro" id="IPR036918">
    <property type="entry name" value="Pyrv_Knase_C_sf"/>
</dbReference>
<dbReference type="KEGG" id="nta:107795450"/>
<dbReference type="STRING" id="4097.A0A1S4AAG5"/>
<feature type="domain" description="Pyruvate kinase C-terminal" evidence="1">
    <location>
        <begin position="27"/>
        <end position="77"/>
    </location>
</feature>
<gene>
    <name evidence="2" type="primary">LOC107795450</name>
</gene>
<dbReference type="Gene3D" id="3.40.1380.20">
    <property type="entry name" value="Pyruvate kinase, C-terminal domain"/>
    <property type="match status" value="1"/>
</dbReference>
<protein>
    <submittedName>
        <fullName evidence="2">Pyruvate kinase 1, cytosolic-like</fullName>
    </submittedName>
</protein>
<name>A0A1S4AAG5_TOBAC</name>